<dbReference type="Gene3D" id="1.10.630.10">
    <property type="entry name" value="Cytochrome P450"/>
    <property type="match status" value="1"/>
</dbReference>
<evidence type="ECO:0000313" key="11">
    <source>
        <dbReference type="Proteomes" id="UP001292094"/>
    </source>
</evidence>
<dbReference type="InterPro" id="IPR017972">
    <property type="entry name" value="Cyt_P450_CS"/>
</dbReference>
<dbReference type="GO" id="GO:0016712">
    <property type="term" value="F:oxidoreductase activity, acting on paired donors, with incorporation or reduction of molecular oxygen, reduced flavin or flavoprotein as one donor, and incorporation of one atom of oxygen"/>
    <property type="evidence" value="ECO:0007669"/>
    <property type="project" value="TreeGrafter"/>
</dbReference>
<comment type="similarity">
    <text evidence="2 8">Belongs to the cytochrome P450 family.</text>
</comment>
<dbReference type="InterPro" id="IPR001128">
    <property type="entry name" value="Cyt_P450"/>
</dbReference>
<evidence type="ECO:0000256" key="9">
    <source>
        <dbReference type="SAM" id="SignalP"/>
    </source>
</evidence>
<evidence type="ECO:0000256" key="7">
    <source>
        <dbReference type="PIRSR" id="PIRSR602401-1"/>
    </source>
</evidence>
<sequence>MLTVLILFVIFLVLYLACRRPATLPPGVWGLPVVGKLPTTSVDLCTQVDQLRNKYGDIIMWRMGCQINVFLCDYNIIKKVFARPEFSYRPDYFTYSIWGEGQMLGIIFGNGEAWKNSRRFALRQLRDLGMGKTRLEEAIQYEATCLVHNFRQHTGKAQPLPMSVGVAVLNIIWKMVADTRYEMDDPKGHKFIRLVQDVCQSLQGPIFIFNLFPVLLHLAPPFIKKKLGYYTLKKITSEIIEFVSEFIEDHKATLNPSQPRDLIDHLLLEHNNNNTQHIPISYDEEMNMRVVVSDLFFAGAETTTAMVHWSLCYLIKYPIVQHNIQKEIDASFPKGTLPYYSERNKLPYLEATIHEIHRIVSLTPMSVAHSVTQDTQLEGYTLPKGTVVLAYTESCHRNPQLWERPHQFYPEHFLNTDGSFKSRTEGFMPFGTGRRSCAGESLAKVELFVLLVALLQNFTFTKPPGESITTEKDPNVIIINTAKPFNVIITERQ</sequence>
<keyword evidence="3 7" id="KW-0479">Metal-binding</keyword>
<feature type="signal peptide" evidence="9">
    <location>
        <begin position="1"/>
        <end position="17"/>
    </location>
</feature>
<comment type="cofactor">
    <cofactor evidence="1 7">
        <name>heme</name>
        <dbReference type="ChEBI" id="CHEBI:30413"/>
    </cofactor>
</comment>
<dbReference type="EMBL" id="JAWZYT010000278">
    <property type="protein sequence ID" value="KAK4325444.1"/>
    <property type="molecule type" value="Genomic_DNA"/>
</dbReference>
<comment type="caution">
    <text evidence="10">The sequence shown here is derived from an EMBL/GenBank/DDBJ whole genome shotgun (WGS) entry which is preliminary data.</text>
</comment>
<dbReference type="SUPFAM" id="SSF48264">
    <property type="entry name" value="Cytochrome P450"/>
    <property type="match status" value="1"/>
</dbReference>
<keyword evidence="11" id="KW-1185">Reference proteome</keyword>
<evidence type="ECO:0000256" key="1">
    <source>
        <dbReference type="ARBA" id="ARBA00001971"/>
    </source>
</evidence>
<keyword evidence="5 7" id="KW-0408">Iron</keyword>
<dbReference type="GO" id="GO:0006082">
    <property type="term" value="P:organic acid metabolic process"/>
    <property type="evidence" value="ECO:0007669"/>
    <property type="project" value="TreeGrafter"/>
</dbReference>
<evidence type="ECO:0000256" key="6">
    <source>
        <dbReference type="ARBA" id="ARBA00023033"/>
    </source>
</evidence>
<dbReference type="InterPro" id="IPR050182">
    <property type="entry name" value="Cytochrome_P450_fam2"/>
</dbReference>
<dbReference type="PRINTS" id="PR00385">
    <property type="entry name" value="P450"/>
</dbReference>
<evidence type="ECO:0000256" key="8">
    <source>
        <dbReference type="RuleBase" id="RU000461"/>
    </source>
</evidence>
<dbReference type="Proteomes" id="UP001292094">
    <property type="component" value="Unassembled WGS sequence"/>
</dbReference>
<organism evidence="10 11">
    <name type="scientific">Petrolisthes manimaculis</name>
    <dbReference type="NCBI Taxonomy" id="1843537"/>
    <lineage>
        <taxon>Eukaryota</taxon>
        <taxon>Metazoa</taxon>
        <taxon>Ecdysozoa</taxon>
        <taxon>Arthropoda</taxon>
        <taxon>Crustacea</taxon>
        <taxon>Multicrustacea</taxon>
        <taxon>Malacostraca</taxon>
        <taxon>Eumalacostraca</taxon>
        <taxon>Eucarida</taxon>
        <taxon>Decapoda</taxon>
        <taxon>Pleocyemata</taxon>
        <taxon>Anomura</taxon>
        <taxon>Galatheoidea</taxon>
        <taxon>Porcellanidae</taxon>
        <taxon>Petrolisthes</taxon>
    </lineage>
</organism>
<protein>
    <recommendedName>
        <fullName evidence="12">Cytochrome P450 2L1</fullName>
    </recommendedName>
</protein>
<dbReference type="PRINTS" id="PR00463">
    <property type="entry name" value="EP450I"/>
</dbReference>
<dbReference type="PANTHER" id="PTHR24300:SF375">
    <property type="entry name" value="CYTOCHROME P450 FAMILY"/>
    <property type="match status" value="1"/>
</dbReference>
<keyword evidence="9" id="KW-0732">Signal</keyword>
<dbReference type="GO" id="GO:0020037">
    <property type="term" value="F:heme binding"/>
    <property type="evidence" value="ECO:0007669"/>
    <property type="project" value="InterPro"/>
</dbReference>
<dbReference type="GO" id="GO:0005737">
    <property type="term" value="C:cytoplasm"/>
    <property type="evidence" value="ECO:0007669"/>
    <property type="project" value="TreeGrafter"/>
</dbReference>
<dbReference type="PROSITE" id="PS00086">
    <property type="entry name" value="CYTOCHROME_P450"/>
    <property type="match status" value="1"/>
</dbReference>
<evidence type="ECO:0000313" key="10">
    <source>
        <dbReference type="EMBL" id="KAK4325444.1"/>
    </source>
</evidence>
<feature type="binding site" description="axial binding residue" evidence="7">
    <location>
        <position position="437"/>
    </location>
    <ligand>
        <name>heme</name>
        <dbReference type="ChEBI" id="CHEBI:30413"/>
    </ligand>
    <ligandPart>
        <name>Fe</name>
        <dbReference type="ChEBI" id="CHEBI:18248"/>
    </ligandPart>
</feature>
<accession>A0AAE1UPG3</accession>
<dbReference type="GO" id="GO:0005506">
    <property type="term" value="F:iron ion binding"/>
    <property type="evidence" value="ECO:0007669"/>
    <property type="project" value="InterPro"/>
</dbReference>
<feature type="chain" id="PRO_5041948416" description="Cytochrome P450 2L1" evidence="9">
    <location>
        <begin position="18"/>
        <end position="493"/>
    </location>
</feature>
<dbReference type="InterPro" id="IPR036396">
    <property type="entry name" value="Cyt_P450_sf"/>
</dbReference>
<evidence type="ECO:0000256" key="4">
    <source>
        <dbReference type="ARBA" id="ARBA00023002"/>
    </source>
</evidence>
<gene>
    <name evidence="10" type="ORF">Pmani_003971</name>
</gene>
<evidence type="ECO:0008006" key="12">
    <source>
        <dbReference type="Google" id="ProtNLM"/>
    </source>
</evidence>
<evidence type="ECO:0000256" key="3">
    <source>
        <dbReference type="ARBA" id="ARBA00022723"/>
    </source>
</evidence>
<keyword evidence="6 8" id="KW-0503">Monooxygenase</keyword>
<dbReference type="InterPro" id="IPR002401">
    <property type="entry name" value="Cyt_P450_E_grp-I"/>
</dbReference>
<dbReference type="Pfam" id="PF00067">
    <property type="entry name" value="p450"/>
    <property type="match status" value="1"/>
</dbReference>
<dbReference type="GO" id="GO:0006805">
    <property type="term" value="P:xenobiotic metabolic process"/>
    <property type="evidence" value="ECO:0007669"/>
    <property type="project" value="TreeGrafter"/>
</dbReference>
<proteinExistence type="inferred from homology"/>
<reference evidence="10" key="1">
    <citation type="submission" date="2023-11" db="EMBL/GenBank/DDBJ databases">
        <title>Genome assemblies of two species of porcelain crab, Petrolisthes cinctipes and Petrolisthes manimaculis (Anomura: Porcellanidae).</title>
        <authorList>
            <person name="Angst P."/>
        </authorList>
    </citation>
    <scope>NUCLEOTIDE SEQUENCE</scope>
    <source>
        <strain evidence="10">PB745_02</strain>
        <tissue evidence="10">Gill</tissue>
    </source>
</reference>
<dbReference type="AlphaFoldDB" id="A0AAE1UPG3"/>
<evidence type="ECO:0000256" key="2">
    <source>
        <dbReference type="ARBA" id="ARBA00010617"/>
    </source>
</evidence>
<keyword evidence="7 8" id="KW-0349">Heme</keyword>
<evidence type="ECO:0000256" key="5">
    <source>
        <dbReference type="ARBA" id="ARBA00023004"/>
    </source>
</evidence>
<dbReference type="FunFam" id="1.10.630.10:FF:000036">
    <property type="entry name" value="CYtochrome P450 family"/>
    <property type="match status" value="1"/>
</dbReference>
<keyword evidence="4 8" id="KW-0560">Oxidoreductase</keyword>
<dbReference type="PANTHER" id="PTHR24300">
    <property type="entry name" value="CYTOCHROME P450 508A4-RELATED"/>
    <property type="match status" value="1"/>
</dbReference>
<name>A0AAE1UPG3_9EUCA</name>